<dbReference type="PROSITE" id="PS51257">
    <property type="entry name" value="PROKAR_LIPOPROTEIN"/>
    <property type="match status" value="1"/>
</dbReference>
<dbReference type="RefSeq" id="WP_125694050.1">
    <property type="nucleotide sequence ID" value="NZ_JBHSSK010000010.1"/>
</dbReference>
<organism evidence="3 4">
    <name type="scientific">Levilactobacillus tongjiangensis</name>
    <dbReference type="NCBI Taxonomy" id="2486023"/>
    <lineage>
        <taxon>Bacteria</taxon>
        <taxon>Bacillati</taxon>
        <taxon>Bacillota</taxon>
        <taxon>Bacilli</taxon>
        <taxon>Lactobacillales</taxon>
        <taxon>Lactobacillaceae</taxon>
        <taxon>Levilactobacillus</taxon>
    </lineage>
</organism>
<feature type="signal peptide" evidence="2">
    <location>
        <begin position="1"/>
        <end position="23"/>
    </location>
</feature>
<evidence type="ECO:0008006" key="5">
    <source>
        <dbReference type="Google" id="ProtNLM"/>
    </source>
</evidence>
<feature type="compositionally biased region" description="Acidic residues" evidence="1">
    <location>
        <begin position="289"/>
        <end position="300"/>
    </location>
</feature>
<evidence type="ECO:0000256" key="1">
    <source>
        <dbReference type="SAM" id="MobiDB-lite"/>
    </source>
</evidence>
<dbReference type="Proteomes" id="UP001596254">
    <property type="component" value="Unassembled WGS sequence"/>
</dbReference>
<reference evidence="4" key="1">
    <citation type="journal article" date="2019" name="Int. J. Syst. Evol. Microbiol.">
        <title>The Global Catalogue of Microorganisms (GCM) 10K type strain sequencing project: providing services to taxonomists for standard genome sequencing and annotation.</title>
        <authorList>
            <consortium name="The Broad Institute Genomics Platform"/>
            <consortium name="The Broad Institute Genome Sequencing Center for Infectious Disease"/>
            <person name="Wu L."/>
            <person name="Ma J."/>
        </authorList>
    </citation>
    <scope>NUCLEOTIDE SEQUENCE [LARGE SCALE GENOMIC DNA]</scope>
    <source>
        <strain evidence="4">CCM 8905</strain>
    </source>
</reference>
<evidence type="ECO:0000256" key="2">
    <source>
        <dbReference type="SAM" id="SignalP"/>
    </source>
</evidence>
<keyword evidence="2" id="KW-0732">Signal</keyword>
<proteinExistence type="predicted"/>
<feature type="region of interest" description="Disordered" evidence="1">
    <location>
        <begin position="283"/>
        <end position="317"/>
    </location>
</feature>
<dbReference type="EMBL" id="JBHSSK010000010">
    <property type="protein sequence ID" value="MFC6206706.1"/>
    <property type="molecule type" value="Genomic_DNA"/>
</dbReference>
<sequence>MKTKVKLVGLALLAMMVVSGCHARQNAGQSETKLADQPQPSKLTTALKPASQKAAEDAGTRSNQQMTYSRFYYHQNHWRWALTAKGKTIVKGIVTTSQKKDSDQKLTIKRNNGQKMALTLSWLDGGLHSYSLKSSAPKLSRNFIIGDDGTAWTKGVPSELKGTWETGIYDAKRLNLGGKLDSSSSSVDKQMLKEKTYFYILDTTLDGLNNSYDQQGNKVSDGAGWGANSAVSYKKLTGGDYLLKSYWAGRKVAPDVYRVNLTGNRLKLIDTVGDIPLMTRKSTKNTPVVDDESSSSDTDSDSTSSATTATTNRTDTNNLTTAQVNDWVWTNMLKDDLKGNPDKFAQSDYLFMQNMNKKGTLDIDVRENHSTRRMQEAGASPDIDPRVASYEINAKGELMKQDIVTGKYKVVSTQYGE</sequence>
<comment type="caution">
    <text evidence="3">The sequence shown here is derived from an EMBL/GenBank/DDBJ whole genome shotgun (WGS) entry which is preliminary data.</text>
</comment>
<accession>A0ABW1SQG0</accession>
<evidence type="ECO:0000313" key="4">
    <source>
        <dbReference type="Proteomes" id="UP001596254"/>
    </source>
</evidence>
<evidence type="ECO:0000313" key="3">
    <source>
        <dbReference type="EMBL" id="MFC6206706.1"/>
    </source>
</evidence>
<feature type="compositionally biased region" description="Low complexity" evidence="1">
    <location>
        <begin position="301"/>
        <end position="317"/>
    </location>
</feature>
<gene>
    <name evidence="3" type="ORF">ACFP1G_04320</name>
</gene>
<name>A0ABW1SQG0_9LACO</name>
<feature type="chain" id="PRO_5046753658" description="Lipoprotein" evidence="2">
    <location>
        <begin position="24"/>
        <end position="417"/>
    </location>
</feature>
<keyword evidence="4" id="KW-1185">Reference proteome</keyword>
<protein>
    <recommendedName>
        <fullName evidence="5">Lipoprotein</fullName>
    </recommendedName>
</protein>